<evidence type="ECO:0000313" key="2">
    <source>
        <dbReference type="EMBL" id="MBN8660833.1"/>
    </source>
</evidence>
<gene>
    <name evidence="2" type="ORF">J0M35_10740</name>
</gene>
<evidence type="ECO:0000313" key="3">
    <source>
        <dbReference type="Proteomes" id="UP000664277"/>
    </source>
</evidence>
<sequence>MTAFSQNSFSPSSLRWYGAAPSAERNFSMALPDAQARRGQLYCPRGVYFDDNYLLVCDSGNHRLLVWKIEDDLPPSHSEADFVIGQPDFESEGPKLLHLPTGVTMHQGILLVADAWHHRILVWSKLPENGEPPDFIIGQDSLEQSLPNCGETVSDSSLYWPYGLAFVEDRLYIADTGNRRVVYLDHFSKFSKRDFSQRVKFDGLLGQDSFVCAEENRGAIGAASFRWAHDICASSETLFIADAGNHRVLGFPRRQSDAGAASLVLGQRDFVSWEEFPYRPQSPSVLRFPYGVSYDDGVLAVADTANNRVLLFEHLPSHGAALPAQAVIGQPDFEKNGENNWKEVTDKSLCWPYGLHLHKGKLAIADSGNNRVLIFSIT</sequence>
<dbReference type="InterPro" id="IPR001258">
    <property type="entry name" value="NHL_repeat"/>
</dbReference>
<accession>A0A8J7PG61</accession>
<dbReference type="Proteomes" id="UP000664277">
    <property type="component" value="Unassembled WGS sequence"/>
</dbReference>
<comment type="caution">
    <text evidence="2">The sequence shown here is derived from an EMBL/GenBank/DDBJ whole genome shotgun (WGS) entry which is preliminary data.</text>
</comment>
<dbReference type="SUPFAM" id="SSF63825">
    <property type="entry name" value="YWTD domain"/>
    <property type="match status" value="1"/>
</dbReference>
<name>A0A8J7PG61_9BACT</name>
<organism evidence="2 3">
    <name type="scientific">Candidatus Obscuribacter phosphatis</name>
    <dbReference type="NCBI Taxonomy" id="1906157"/>
    <lineage>
        <taxon>Bacteria</taxon>
        <taxon>Bacillati</taxon>
        <taxon>Candidatus Melainabacteria</taxon>
        <taxon>Candidatus Obscuribacterales</taxon>
        <taxon>Candidatus Obscuribacteraceae</taxon>
        <taxon>Candidatus Obscuribacter</taxon>
    </lineage>
</organism>
<dbReference type="GO" id="GO:0008270">
    <property type="term" value="F:zinc ion binding"/>
    <property type="evidence" value="ECO:0007669"/>
    <property type="project" value="UniProtKB-KW"/>
</dbReference>
<evidence type="ECO:0000256" key="1">
    <source>
        <dbReference type="ARBA" id="ARBA00022737"/>
    </source>
</evidence>
<dbReference type="PANTHER" id="PTHR24104:SF25">
    <property type="entry name" value="PROTEIN LIN-41"/>
    <property type="match status" value="1"/>
</dbReference>
<dbReference type="AlphaFoldDB" id="A0A8J7PG61"/>
<dbReference type="InterPro" id="IPR011042">
    <property type="entry name" value="6-blade_b-propeller_TolB-like"/>
</dbReference>
<dbReference type="CDD" id="cd05819">
    <property type="entry name" value="NHL"/>
    <property type="match status" value="1"/>
</dbReference>
<dbReference type="PANTHER" id="PTHR24104">
    <property type="entry name" value="E3 UBIQUITIN-PROTEIN LIGASE NHLRC1-RELATED"/>
    <property type="match status" value="1"/>
</dbReference>
<dbReference type="EMBL" id="JAFLCK010000013">
    <property type="protein sequence ID" value="MBN8660833.1"/>
    <property type="molecule type" value="Genomic_DNA"/>
</dbReference>
<dbReference type="InterPro" id="IPR050952">
    <property type="entry name" value="TRIM-NHL_E3_ligases"/>
</dbReference>
<dbReference type="Pfam" id="PF01436">
    <property type="entry name" value="NHL"/>
    <property type="match status" value="1"/>
</dbReference>
<proteinExistence type="predicted"/>
<reference evidence="2" key="1">
    <citation type="submission" date="2021-02" db="EMBL/GenBank/DDBJ databases">
        <title>Genome-Resolved Metagenomics of a Microbial Community Performing Photosynthetic Biological Nutrient Removal.</title>
        <authorList>
            <person name="Mcdaniel E.A."/>
        </authorList>
    </citation>
    <scope>NUCLEOTIDE SEQUENCE</scope>
    <source>
        <strain evidence="2">UWPOB_OBS1</strain>
    </source>
</reference>
<protein>
    <submittedName>
        <fullName evidence="2">NHL repeat-containing protein</fullName>
    </submittedName>
</protein>
<dbReference type="Gene3D" id="2.120.10.30">
    <property type="entry name" value="TolB, C-terminal domain"/>
    <property type="match status" value="2"/>
</dbReference>
<keyword evidence="1" id="KW-0677">Repeat</keyword>